<keyword evidence="2" id="KW-0472">Membrane</keyword>
<gene>
    <name evidence="3" type="ORF">GCM10010862_44610</name>
</gene>
<feature type="transmembrane region" description="Helical" evidence="2">
    <location>
        <begin position="6"/>
        <end position="28"/>
    </location>
</feature>
<feature type="compositionally biased region" description="Polar residues" evidence="1">
    <location>
        <begin position="108"/>
        <end position="117"/>
    </location>
</feature>
<keyword evidence="4" id="KW-1185">Reference proteome</keyword>
<dbReference type="Proteomes" id="UP001156691">
    <property type="component" value="Unassembled WGS sequence"/>
</dbReference>
<accession>A0ABQ5WBI7</accession>
<dbReference type="EMBL" id="BSNS01000023">
    <property type="protein sequence ID" value="GLQ57202.1"/>
    <property type="molecule type" value="Genomic_DNA"/>
</dbReference>
<sequence length="148" mass="15324">MYAGVVTIHATAMTAALALMVLGEVLLIPARLGQLASLRLALLATRAVGVLIPVGLLAGIGVVIVGGWPLLTPWLLCSFAMIGLLIVVDGSMDRQPSFTPDRCRGQHQRPSPGQGQSRAAGAPGVHHPLRADLCDDEHQAGAGLAELV</sequence>
<evidence type="ECO:0008006" key="5">
    <source>
        <dbReference type="Google" id="ProtNLM"/>
    </source>
</evidence>
<feature type="region of interest" description="Disordered" evidence="1">
    <location>
        <begin position="97"/>
        <end position="124"/>
    </location>
</feature>
<name>A0ABQ5WBI7_9HYPH</name>
<feature type="transmembrane region" description="Helical" evidence="2">
    <location>
        <begin position="40"/>
        <end position="65"/>
    </location>
</feature>
<organism evidence="3 4">
    <name type="scientific">Devosia nitrariae</name>
    <dbReference type="NCBI Taxonomy" id="2071872"/>
    <lineage>
        <taxon>Bacteria</taxon>
        <taxon>Pseudomonadati</taxon>
        <taxon>Pseudomonadota</taxon>
        <taxon>Alphaproteobacteria</taxon>
        <taxon>Hyphomicrobiales</taxon>
        <taxon>Devosiaceae</taxon>
        <taxon>Devosia</taxon>
    </lineage>
</organism>
<evidence type="ECO:0000256" key="1">
    <source>
        <dbReference type="SAM" id="MobiDB-lite"/>
    </source>
</evidence>
<feature type="transmembrane region" description="Helical" evidence="2">
    <location>
        <begin position="71"/>
        <end position="88"/>
    </location>
</feature>
<keyword evidence="2" id="KW-0812">Transmembrane</keyword>
<evidence type="ECO:0000256" key="2">
    <source>
        <dbReference type="SAM" id="Phobius"/>
    </source>
</evidence>
<protein>
    <recommendedName>
        <fullName evidence="5">DUF2269 family protein</fullName>
    </recommendedName>
</protein>
<reference evidence="4" key="1">
    <citation type="journal article" date="2019" name="Int. J. Syst. Evol. Microbiol.">
        <title>The Global Catalogue of Microorganisms (GCM) 10K type strain sequencing project: providing services to taxonomists for standard genome sequencing and annotation.</title>
        <authorList>
            <consortium name="The Broad Institute Genomics Platform"/>
            <consortium name="The Broad Institute Genome Sequencing Center for Infectious Disease"/>
            <person name="Wu L."/>
            <person name="Ma J."/>
        </authorList>
    </citation>
    <scope>NUCLEOTIDE SEQUENCE [LARGE SCALE GENOMIC DNA]</scope>
    <source>
        <strain evidence="4">NBRC 112416</strain>
    </source>
</reference>
<proteinExistence type="predicted"/>
<evidence type="ECO:0000313" key="3">
    <source>
        <dbReference type="EMBL" id="GLQ57202.1"/>
    </source>
</evidence>
<dbReference type="RefSeq" id="WP_284342598.1">
    <property type="nucleotide sequence ID" value="NZ_BSNS01000023.1"/>
</dbReference>
<comment type="caution">
    <text evidence="3">The sequence shown here is derived from an EMBL/GenBank/DDBJ whole genome shotgun (WGS) entry which is preliminary data.</text>
</comment>
<evidence type="ECO:0000313" key="4">
    <source>
        <dbReference type="Proteomes" id="UP001156691"/>
    </source>
</evidence>
<keyword evidence="2" id="KW-1133">Transmembrane helix</keyword>